<dbReference type="Pfam" id="PF13589">
    <property type="entry name" value="HATPase_c_3"/>
    <property type="match status" value="1"/>
</dbReference>
<protein>
    <recommendedName>
        <fullName evidence="3">ATP-binding protein</fullName>
    </recommendedName>
</protein>
<evidence type="ECO:0000313" key="2">
    <source>
        <dbReference type="Proteomes" id="UP000222310"/>
    </source>
</evidence>
<comment type="caution">
    <text evidence="1">The sequence shown here is derived from an EMBL/GenBank/DDBJ whole genome shotgun (WGS) entry which is preliminary data.</text>
</comment>
<dbReference type="RefSeq" id="WP_099069942.1">
    <property type="nucleotide sequence ID" value="NZ_LAHD01000046.1"/>
</dbReference>
<accession>A0A9Q5ZB85</accession>
<name>A0A9Q5ZB85_NOSLI</name>
<dbReference type="SUPFAM" id="SSF55874">
    <property type="entry name" value="ATPase domain of HSP90 chaperone/DNA topoisomerase II/histidine kinase"/>
    <property type="match status" value="1"/>
</dbReference>
<gene>
    <name evidence="1" type="ORF">VF08_17030</name>
</gene>
<organism evidence="1 2">
    <name type="scientific">Nostoc linckia z8</name>
    <dbReference type="NCBI Taxonomy" id="1628746"/>
    <lineage>
        <taxon>Bacteria</taxon>
        <taxon>Bacillati</taxon>
        <taxon>Cyanobacteriota</taxon>
        <taxon>Cyanophyceae</taxon>
        <taxon>Nostocales</taxon>
        <taxon>Nostocaceae</taxon>
        <taxon>Nostoc</taxon>
    </lineage>
</organism>
<dbReference type="Gene3D" id="3.30.565.10">
    <property type="entry name" value="Histidine kinase-like ATPase, C-terminal domain"/>
    <property type="match status" value="1"/>
</dbReference>
<reference evidence="1 2" key="1">
    <citation type="submission" date="2015-02" db="EMBL/GenBank/DDBJ databases">
        <title>Nostoc linckia genome annotation.</title>
        <authorList>
            <person name="Zhou Z."/>
        </authorList>
    </citation>
    <scope>NUCLEOTIDE SEQUENCE [LARGE SCALE GENOMIC DNA]</scope>
    <source>
        <strain evidence="2">z8</strain>
    </source>
</reference>
<proteinExistence type="predicted"/>
<dbReference type="GeneID" id="57097364"/>
<evidence type="ECO:0000313" key="1">
    <source>
        <dbReference type="EMBL" id="PHK02869.1"/>
    </source>
</evidence>
<dbReference type="AlphaFoldDB" id="A0A9Q5ZB85"/>
<dbReference type="Proteomes" id="UP000222310">
    <property type="component" value="Unassembled WGS sequence"/>
</dbReference>
<sequence length="597" mass="67709">MLEIEERTSAPSSDLIEVDKTLESMRDSGFDLATASGEVVDNSYEANATVVRIHTVEKTAPVQSKVKSKAKQSKTIESIVFADNGNGISYEILPSALKLGFSTRYNQRNGLGRFGVGMKLAAISQARRIDIYTKPLGGEVYYHAYLDLDEVSKGSQTLIKAEVVDGFPSNYSNLMQYPQGSNHPKKGEPFESGTLVVWSKVDRLTDGVRYGSAIQERLQELTKFLARAYRIFINDGFYIELNGKHITLHDPLFLLENPKVIENFGEDLRADILDEKDIEIDGHNVHVKVTLSPKEFRQVKGKGAREKHPVTKEEDPRFRGLYIPDNEGRISIVRNNREIYYDIVPKLLPYGVQDLDRFIGIEVSFPATLDEYLQVRHVKRGAEPVTKLREELKKFLERPINVARKEIRKVWKDTETAERNKARQHQFAEEAVKRAEKTLPAGKAGLKIDTQTQEKILEDLILDLGIDSKQNPEQAEEVKQRVQELPITIVDGAWPGKELFEITHLNGKATIRINHRHPFIQQVYDPLKDLASRDSSTVTAEEAIEIAKKAEIGLDILFMAYAKAENMDLDPDERYGDLRSYWGQHAQAYTREALSDK</sequence>
<evidence type="ECO:0008006" key="3">
    <source>
        <dbReference type="Google" id="ProtNLM"/>
    </source>
</evidence>
<dbReference type="InterPro" id="IPR036890">
    <property type="entry name" value="HATPase_C_sf"/>
</dbReference>
<dbReference type="EMBL" id="LAHD01000046">
    <property type="protein sequence ID" value="PHK02869.1"/>
    <property type="molecule type" value="Genomic_DNA"/>
</dbReference>